<evidence type="ECO:0000313" key="3">
    <source>
        <dbReference type="EMBL" id="KAB2371866.1"/>
    </source>
</evidence>
<proteinExistence type="predicted"/>
<comment type="caution">
    <text evidence="3">The sequence shown here is derived from an EMBL/GenBank/DDBJ whole genome shotgun (WGS) entry which is preliminary data.</text>
</comment>
<accession>A0A6L3VQM3</accession>
<dbReference type="AlphaFoldDB" id="A0A6L3VQM3"/>
<feature type="domain" description="Trypsin-co-occurring" evidence="2">
    <location>
        <begin position="2"/>
        <end position="79"/>
    </location>
</feature>
<evidence type="ECO:0000313" key="4">
    <source>
        <dbReference type="Proteomes" id="UP000483004"/>
    </source>
</evidence>
<dbReference type="InterPro" id="IPR045608">
    <property type="entry name" value="Trypco2"/>
</dbReference>
<dbReference type="Proteomes" id="UP000483004">
    <property type="component" value="Unassembled WGS sequence"/>
</dbReference>
<organism evidence="3 4">
    <name type="scientific">Actinomadura montaniterrae</name>
    <dbReference type="NCBI Taxonomy" id="1803903"/>
    <lineage>
        <taxon>Bacteria</taxon>
        <taxon>Bacillati</taxon>
        <taxon>Actinomycetota</taxon>
        <taxon>Actinomycetes</taxon>
        <taxon>Streptosporangiales</taxon>
        <taxon>Thermomonosporaceae</taxon>
        <taxon>Actinomadura</taxon>
    </lineage>
</organism>
<reference evidence="3 4" key="1">
    <citation type="submission" date="2019-09" db="EMBL/GenBank/DDBJ databases">
        <title>Actinomadura physcomitrii sp. nov., a novel actinomycete isolated from moss [Physcomitrium sphaericum (Ludw) Fuernr].</title>
        <authorList>
            <person name="Liu C."/>
            <person name="Zhuang X."/>
        </authorList>
    </citation>
    <scope>NUCLEOTIDE SEQUENCE [LARGE SCALE GENOMIC DNA]</scope>
    <source>
        <strain evidence="3 4">CYP1-1B</strain>
    </source>
</reference>
<sequence length="99" mass="10742">MIELRELIRDLRSELNEAMSAAPGEGLQFELGPIELEVSVGVEKAGGAKAKARFWVVDLESDGRLASTSLQRIKLSLTPRKAGSTASPYVSGRERADEQ</sequence>
<dbReference type="Pfam" id="PF19631">
    <property type="entry name" value="Trypco2"/>
    <property type="match status" value="1"/>
</dbReference>
<evidence type="ECO:0000259" key="2">
    <source>
        <dbReference type="Pfam" id="PF19631"/>
    </source>
</evidence>
<gene>
    <name evidence="3" type="ORF">F9B16_31190</name>
</gene>
<name>A0A6L3VQM3_9ACTN</name>
<dbReference type="OrthoDB" id="3696289at2"/>
<evidence type="ECO:0000256" key="1">
    <source>
        <dbReference type="SAM" id="MobiDB-lite"/>
    </source>
</evidence>
<protein>
    <recommendedName>
        <fullName evidence="2">Trypsin-co-occurring domain-containing protein</fullName>
    </recommendedName>
</protein>
<dbReference type="EMBL" id="WBMR01000117">
    <property type="protein sequence ID" value="KAB2371866.1"/>
    <property type="molecule type" value="Genomic_DNA"/>
</dbReference>
<dbReference type="RefSeq" id="WP_151543802.1">
    <property type="nucleotide sequence ID" value="NZ_WBMR01000117.1"/>
</dbReference>
<keyword evidence="4" id="KW-1185">Reference proteome</keyword>
<feature type="region of interest" description="Disordered" evidence="1">
    <location>
        <begin position="79"/>
        <end position="99"/>
    </location>
</feature>